<dbReference type="GO" id="GO:0046872">
    <property type="term" value="F:metal ion binding"/>
    <property type="evidence" value="ECO:0007669"/>
    <property type="project" value="UniProtKB-KW"/>
</dbReference>
<dbReference type="InterPro" id="IPR015797">
    <property type="entry name" value="NUDIX_hydrolase-like_dom_sf"/>
</dbReference>
<dbReference type="PANTHER" id="PTHR31835:SF1">
    <property type="entry name" value="URIDINE DIPHOSPHATE GLUCOSE PYROPHOSPHATASE NUDT22"/>
    <property type="match status" value="1"/>
</dbReference>
<dbReference type="InterPro" id="IPR055295">
    <property type="entry name" value="NUDT22/NUDT9-like"/>
</dbReference>
<dbReference type="OrthoDB" id="242473at2759"/>
<reference evidence="6 7" key="1">
    <citation type="journal article" date="2014" name="Genome Biol. Evol.">
        <title>The secreted proteins of Achlya hypogyna and Thraustotheca clavata identify the ancestral oomycete secretome and reveal gene acquisitions by horizontal gene transfer.</title>
        <authorList>
            <person name="Misner I."/>
            <person name="Blouin N."/>
            <person name="Leonard G."/>
            <person name="Richards T.A."/>
            <person name="Lane C.E."/>
        </authorList>
    </citation>
    <scope>NUCLEOTIDE SEQUENCE [LARGE SCALE GENOMIC DNA]</scope>
    <source>
        <strain evidence="6 7">ATCC 48635</strain>
    </source>
</reference>
<dbReference type="PANTHER" id="PTHR31835">
    <property type="entry name" value="URIDINE DIPHOSPHATE GLUCOSE PYROPHOSPHATASE"/>
    <property type="match status" value="1"/>
</dbReference>
<accession>A0A1V9ZUL7</accession>
<dbReference type="PROSITE" id="PS51462">
    <property type="entry name" value="NUDIX"/>
    <property type="match status" value="1"/>
</dbReference>
<keyword evidence="2" id="KW-0479">Metal-binding</keyword>
<dbReference type="AlphaFoldDB" id="A0A1V9ZUL7"/>
<evidence type="ECO:0000256" key="3">
    <source>
        <dbReference type="ARBA" id="ARBA00022801"/>
    </source>
</evidence>
<feature type="domain" description="Nudix hydrolase" evidence="5">
    <location>
        <begin position="106"/>
        <end position="265"/>
    </location>
</feature>
<evidence type="ECO:0000256" key="2">
    <source>
        <dbReference type="ARBA" id="ARBA00022723"/>
    </source>
</evidence>
<dbReference type="Gene3D" id="3.90.79.10">
    <property type="entry name" value="Nucleoside Triphosphate Pyrophosphohydrolase"/>
    <property type="match status" value="1"/>
</dbReference>
<dbReference type="InterPro" id="IPR000086">
    <property type="entry name" value="NUDIX_hydrolase_dom"/>
</dbReference>
<keyword evidence="3" id="KW-0378">Hydrolase</keyword>
<gene>
    <name evidence="6" type="ORF">ACHHYP_00694</name>
</gene>
<evidence type="ECO:0000313" key="6">
    <source>
        <dbReference type="EMBL" id="OQS01480.1"/>
    </source>
</evidence>
<evidence type="ECO:0000313" key="7">
    <source>
        <dbReference type="Proteomes" id="UP000243579"/>
    </source>
</evidence>
<comment type="cofactor">
    <cofactor evidence="1">
        <name>Mg(2+)</name>
        <dbReference type="ChEBI" id="CHEBI:18420"/>
    </cofactor>
</comment>
<dbReference type="Proteomes" id="UP000243579">
    <property type="component" value="Unassembled WGS sequence"/>
</dbReference>
<sequence>MSVESFLASGPLAQHQVVIELTPASNRLKHPSEALEQAMDALWQEKVTAQPQIFDGAKFRLATSELAAGHLRLSWGLTSYKEYIGTCSRPDIVAQLHRDGGTLHLSRKVGVAAALVTADNKVVLLQRSSAVGAYPNMADVPGGHPEPSNIGLAFGSEYLPSDELNARCVAELFDSITAEVEEEVNVPRSALSPPLLLGVTLQGAAETPSYAFLLHCKLTAAQVAARYQDAKDQYESSHLIYLSADALNTEALKLTPSAAGCLGLLRVYLEQARM</sequence>
<name>A0A1V9ZUL7_ACHHY</name>
<proteinExistence type="predicted"/>
<keyword evidence="4" id="KW-0460">Magnesium</keyword>
<dbReference type="EMBL" id="JNBR01000006">
    <property type="protein sequence ID" value="OQS01480.1"/>
    <property type="molecule type" value="Genomic_DNA"/>
</dbReference>
<organism evidence="6 7">
    <name type="scientific">Achlya hypogyna</name>
    <name type="common">Oomycete</name>
    <name type="synonym">Protoachlya hypogyna</name>
    <dbReference type="NCBI Taxonomy" id="1202772"/>
    <lineage>
        <taxon>Eukaryota</taxon>
        <taxon>Sar</taxon>
        <taxon>Stramenopiles</taxon>
        <taxon>Oomycota</taxon>
        <taxon>Saprolegniomycetes</taxon>
        <taxon>Saprolegniales</taxon>
        <taxon>Achlyaceae</taxon>
        <taxon>Achlya</taxon>
    </lineage>
</organism>
<evidence type="ECO:0000256" key="4">
    <source>
        <dbReference type="ARBA" id="ARBA00022842"/>
    </source>
</evidence>
<evidence type="ECO:0000256" key="1">
    <source>
        <dbReference type="ARBA" id="ARBA00001946"/>
    </source>
</evidence>
<protein>
    <recommendedName>
        <fullName evidence="5">Nudix hydrolase domain-containing protein</fullName>
    </recommendedName>
</protein>
<evidence type="ECO:0000259" key="5">
    <source>
        <dbReference type="PROSITE" id="PS51462"/>
    </source>
</evidence>
<keyword evidence="7" id="KW-1185">Reference proteome</keyword>
<comment type="caution">
    <text evidence="6">The sequence shown here is derived from an EMBL/GenBank/DDBJ whole genome shotgun (WGS) entry which is preliminary data.</text>
</comment>
<dbReference type="GO" id="GO:0052751">
    <property type="term" value="F:GDP-mannose hydrolase activity"/>
    <property type="evidence" value="ECO:0007669"/>
    <property type="project" value="TreeGrafter"/>
</dbReference>
<dbReference type="SUPFAM" id="SSF55811">
    <property type="entry name" value="Nudix"/>
    <property type="match status" value="1"/>
</dbReference>